<feature type="compositionally biased region" description="Polar residues" evidence="1">
    <location>
        <begin position="316"/>
        <end position="325"/>
    </location>
</feature>
<gene>
    <name evidence="2" type="ORF">jaqu_14310</name>
</gene>
<organism evidence="2 3">
    <name type="scientific">Jannaschia aquimarina</name>
    <dbReference type="NCBI Taxonomy" id="935700"/>
    <lineage>
        <taxon>Bacteria</taxon>
        <taxon>Pseudomonadati</taxon>
        <taxon>Pseudomonadota</taxon>
        <taxon>Alphaproteobacteria</taxon>
        <taxon>Rhodobacterales</taxon>
        <taxon>Roseobacteraceae</taxon>
        <taxon>Jannaschia</taxon>
    </lineage>
</organism>
<evidence type="ECO:0000313" key="3">
    <source>
        <dbReference type="Proteomes" id="UP000032232"/>
    </source>
</evidence>
<dbReference type="SUPFAM" id="SSF52540">
    <property type="entry name" value="P-loop containing nucleoside triphosphate hydrolases"/>
    <property type="match status" value="1"/>
</dbReference>
<reference evidence="2 3" key="1">
    <citation type="submission" date="2015-02" db="EMBL/GenBank/DDBJ databases">
        <title>Genome Sequence of Jannaschia aquimarina DSM28248, a member of the Roseobacter clade.</title>
        <authorList>
            <person name="Voget S."/>
            <person name="Daniel R."/>
        </authorList>
    </citation>
    <scope>NUCLEOTIDE SEQUENCE [LARGE SCALE GENOMIC DNA]</scope>
    <source>
        <strain evidence="2 3">GSW-M26</strain>
    </source>
</reference>
<dbReference type="InterPro" id="IPR027417">
    <property type="entry name" value="P-loop_NTPase"/>
</dbReference>
<evidence type="ECO:0000256" key="1">
    <source>
        <dbReference type="SAM" id="MobiDB-lite"/>
    </source>
</evidence>
<dbReference type="AlphaFoldDB" id="A0A0D1CQ95"/>
<comment type="caution">
    <text evidence="2">The sequence shown here is derived from an EMBL/GenBank/DDBJ whole genome shotgun (WGS) entry which is preliminary data.</text>
</comment>
<dbReference type="RefSeq" id="WP_043918259.1">
    <property type="nucleotide sequence ID" value="NZ_FZPF01000006.1"/>
</dbReference>
<dbReference type="EMBL" id="JYFE01000025">
    <property type="protein sequence ID" value="KIT16932.1"/>
    <property type="molecule type" value="Genomic_DNA"/>
</dbReference>
<dbReference type="STRING" id="935700.jaqu_14310"/>
<evidence type="ECO:0008006" key="4">
    <source>
        <dbReference type="Google" id="ProtNLM"/>
    </source>
</evidence>
<evidence type="ECO:0000313" key="2">
    <source>
        <dbReference type="EMBL" id="KIT16932.1"/>
    </source>
</evidence>
<dbReference type="PATRIC" id="fig|935700.4.peg.1482"/>
<dbReference type="OrthoDB" id="547419at2"/>
<dbReference type="Gene3D" id="3.40.50.300">
    <property type="entry name" value="P-loop containing nucleotide triphosphate hydrolases"/>
    <property type="match status" value="1"/>
</dbReference>
<protein>
    <recommendedName>
        <fullName evidence="4">Sulfotransferase domain protein</fullName>
    </recommendedName>
</protein>
<proteinExistence type="predicted"/>
<name>A0A0D1CQ95_9RHOB</name>
<dbReference type="Proteomes" id="UP000032232">
    <property type="component" value="Unassembled WGS sequence"/>
</dbReference>
<accession>A0A0D1CQ95</accession>
<sequence>MAPQTVLHVGLPKAASSTLQQRYLSRHPQIGYLALPRKAGPPDPDDVLERFVTSIREDHALGAAEAGVEEVRKRLASTDRPIALLSEERFTGHMGAGINAKANFAARHFPGARIILSVRNPLSLLRSNYAQHLRHPRPGIPPVPRYDVWLNHGLSEPDRQETYVAATRIGAIGRAWVEAFGREAIFVILFEEFRADPVAVLSRLADWLGIDADPFERAAREEGGRINPSPSASQLALLRATQRLRRGNLPGRAISRLVGALPDLPFKSSPIPKSLEDRLAAAHASDCDGFAETFGVDLTRWSYPSARGREEGAADPSTSDLRPPA</sequence>
<feature type="region of interest" description="Disordered" evidence="1">
    <location>
        <begin position="305"/>
        <end position="325"/>
    </location>
</feature>
<dbReference type="Pfam" id="PF13469">
    <property type="entry name" value="Sulfotransfer_3"/>
    <property type="match status" value="1"/>
</dbReference>
<keyword evidence="3" id="KW-1185">Reference proteome</keyword>